<dbReference type="RefSeq" id="XP_022257492.1">
    <property type="nucleotide sequence ID" value="XM_022401784.1"/>
</dbReference>
<dbReference type="SUPFAM" id="SSF48464">
    <property type="entry name" value="ENTH/VHS domain"/>
    <property type="match status" value="1"/>
</dbReference>
<evidence type="ECO:0000256" key="7">
    <source>
        <dbReference type="ARBA" id="ARBA00022833"/>
    </source>
</evidence>
<comment type="subcellular location">
    <subcellularLocation>
        <location evidence="1">Cytoplasm</location>
    </subcellularLocation>
</comment>
<dbReference type="PROSITE" id="PS50179">
    <property type="entry name" value="VHS"/>
    <property type="match status" value="1"/>
</dbReference>
<reference evidence="13" key="1">
    <citation type="submission" date="2025-08" db="UniProtKB">
        <authorList>
            <consortium name="RefSeq"/>
        </authorList>
    </citation>
    <scope>IDENTIFICATION</scope>
    <source>
        <tissue evidence="13">Muscle</tissue>
    </source>
</reference>
<dbReference type="PROSITE" id="PS50330">
    <property type="entry name" value="UIM"/>
    <property type="match status" value="1"/>
</dbReference>
<dbReference type="GeneID" id="106473332"/>
<dbReference type="InterPro" id="IPR000306">
    <property type="entry name" value="Znf_FYVE"/>
</dbReference>
<keyword evidence="12" id="KW-1185">Reference proteome</keyword>
<evidence type="ECO:0000256" key="3">
    <source>
        <dbReference type="ARBA" id="ARBA00022490"/>
    </source>
</evidence>
<feature type="domain" description="VHS" evidence="11">
    <location>
        <begin position="1"/>
        <end position="95"/>
    </location>
</feature>
<keyword evidence="4" id="KW-0597">Phosphoprotein</keyword>
<keyword evidence="5" id="KW-0479">Metal-binding</keyword>
<dbReference type="InterPro" id="IPR013083">
    <property type="entry name" value="Znf_RING/FYVE/PHD"/>
</dbReference>
<feature type="compositionally biased region" description="Basic and acidic residues" evidence="9">
    <location>
        <begin position="460"/>
        <end position="469"/>
    </location>
</feature>
<feature type="compositionally biased region" description="Polar residues" evidence="9">
    <location>
        <begin position="227"/>
        <end position="245"/>
    </location>
</feature>
<dbReference type="SMART" id="SM00288">
    <property type="entry name" value="VHS"/>
    <property type="match status" value="1"/>
</dbReference>
<dbReference type="CDD" id="cd21387">
    <property type="entry name" value="GAT_Hrs"/>
    <property type="match status" value="1"/>
</dbReference>
<organism evidence="12 13">
    <name type="scientific">Limulus polyphemus</name>
    <name type="common">Atlantic horseshoe crab</name>
    <dbReference type="NCBI Taxonomy" id="6850"/>
    <lineage>
        <taxon>Eukaryota</taxon>
        <taxon>Metazoa</taxon>
        <taxon>Ecdysozoa</taxon>
        <taxon>Arthropoda</taxon>
        <taxon>Chelicerata</taxon>
        <taxon>Merostomata</taxon>
        <taxon>Xiphosura</taxon>
        <taxon>Limulidae</taxon>
        <taxon>Limulus</taxon>
    </lineage>
</organism>
<evidence type="ECO:0000313" key="13">
    <source>
        <dbReference type="RefSeq" id="XP_022257492.1"/>
    </source>
</evidence>
<feature type="domain" description="FYVE-type" evidence="10">
    <location>
        <begin position="112"/>
        <end position="172"/>
    </location>
</feature>
<keyword evidence="6 8" id="KW-0863">Zinc-finger</keyword>
<dbReference type="SUPFAM" id="SSF57903">
    <property type="entry name" value="FYVE/PHD zinc finger"/>
    <property type="match status" value="1"/>
</dbReference>
<dbReference type="SMART" id="SM00064">
    <property type="entry name" value="FYVE"/>
    <property type="match status" value="1"/>
</dbReference>
<proteinExistence type="predicted"/>
<protein>
    <recommendedName>
        <fullName evidence="2">Hepatocyte growth factor-regulated tyrosine kinase substrate</fullName>
    </recommendedName>
</protein>
<accession>A0ABM1TNN6</accession>
<dbReference type="InterPro" id="IPR003903">
    <property type="entry name" value="UIM_dom"/>
</dbReference>
<dbReference type="InterPro" id="IPR002014">
    <property type="entry name" value="VHS_dom"/>
</dbReference>
<dbReference type="Pfam" id="PF00790">
    <property type="entry name" value="VHS"/>
    <property type="match status" value="1"/>
</dbReference>
<evidence type="ECO:0000259" key="11">
    <source>
        <dbReference type="PROSITE" id="PS50179"/>
    </source>
</evidence>
<dbReference type="Gene3D" id="1.25.40.90">
    <property type="match status" value="1"/>
</dbReference>
<dbReference type="InterPro" id="IPR017455">
    <property type="entry name" value="Znf_FYVE-rel"/>
</dbReference>
<dbReference type="InterPro" id="IPR017073">
    <property type="entry name" value="HGS/VPS27"/>
</dbReference>
<evidence type="ECO:0000256" key="4">
    <source>
        <dbReference type="ARBA" id="ARBA00022553"/>
    </source>
</evidence>
<keyword evidence="7" id="KW-0862">Zinc</keyword>
<dbReference type="InterPro" id="IPR011011">
    <property type="entry name" value="Znf_FYVE_PHD"/>
</dbReference>
<feature type="compositionally biased region" description="Polar residues" evidence="9">
    <location>
        <begin position="283"/>
        <end position="302"/>
    </location>
</feature>
<gene>
    <name evidence="13" type="primary">LOC106473332</name>
</gene>
<dbReference type="PROSITE" id="PS50178">
    <property type="entry name" value="ZF_FYVE"/>
    <property type="match status" value="1"/>
</dbReference>
<name>A0ABM1TNN6_LIMPO</name>
<dbReference type="Pfam" id="PF12210">
    <property type="entry name" value="Hrs_helical"/>
    <property type="match status" value="1"/>
</dbReference>
<feature type="region of interest" description="Disordered" evidence="9">
    <location>
        <begin position="281"/>
        <end position="302"/>
    </location>
</feature>
<evidence type="ECO:0000256" key="2">
    <source>
        <dbReference type="ARBA" id="ARBA00015450"/>
    </source>
</evidence>
<feature type="compositionally biased region" description="Low complexity" evidence="9">
    <location>
        <begin position="176"/>
        <end position="193"/>
    </location>
</feature>
<dbReference type="Pfam" id="PF01363">
    <property type="entry name" value="FYVE"/>
    <property type="match status" value="1"/>
</dbReference>
<feature type="region of interest" description="Disordered" evidence="9">
    <location>
        <begin position="460"/>
        <end position="486"/>
    </location>
</feature>
<dbReference type="Proteomes" id="UP000694941">
    <property type="component" value="Unplaced"/>
</dbReference>
<evidence type="ECO:0000256" key="6">
    <source>
        <dbReference type="ARBA" id="ARBA00022771"/>
    </source>
</evidence>
<evidence type="ECO:0000256" key="8">
    <source>
        <dbReference type="PROSITE-ProRule" id="PRU00091"/>
    </source>
</evidence>
<evidence type="ECO:0000256" key="5">
    <source>
        <dbReference type="ARBA" id="ARBA00022723"/>
    </source>
</evidence>
<feature type="region of interest" description="Disordered" evidence="9">
    <location>
        <begin position="176"/>
        <end position="254"/>
    </location>
</feature>
<dbReference type="InterPro" id="IPR008942">
    <property type="entry name" value="ENTH_VHS"/>
</dbReference>
<keyword evidence="3" id="KW-0963">Cytoplasm</keyword>
<evidence type="ECO:0000256" key="9">
    <source>
        <dbReference type="SAM" id="MobiDB-lite"/>
    </source>
</evidence>
<dbReference type="CDD" id="cd15720">
    <property type="entry name" value="FYVE_Hrs"/>
    <property type="match status" value="1"/>
</dbReference>
<evidence type="ECO:0000259" key="10">
    <source>
        <dbReference type="PROSITE" id="PS50178"/>
    </source>
</evidence>
<evidence type="ECO:0000256" key="1">
    <source>
        <dbReference type="ARBA" id="ARBA00004496"/>
    </source>
</evidence>
<sequence length="645" mass="73056">MKKKLYTQNPHVALYALQVLESCVKNCGTPFHQEVAAKPFLEELRELIKTTTNENVRNKILELIQSWAYAFRNEPNYRAVQDTVNLIKMDGFKFPTVKESDAMFSADTAPDWTDGDCCNRCRVQFTVVQRKHHCRNCGQIFCGKCSSKTSAIPRFGIEKEVRVCEACWEKLKVSASSPGEKSSNSNSEQSSSQATTGNEKSVQELQEEEELQLAIALSKSEAENQQKGRGRLTSTTKSDQSNQPYSYGDIKSVENKKQNLNDLEQDPELAQYLNRAYWEQRQQEGMPQTSPIPSAPASVNTTQSSVPFSLSKVTEKFQNGEVDELDGFQNSLRTTLEIFVNRMKIDSSRGRHIANDTYVQSLFMNITNMHAQLLKYIQEQDDVRARYETLQDKLTQVRDARAALDALREDHQERLRLVAEEAERQRQYQMAQKLEIMRKKKQEYLQFQREVAMQRMHEQEREMQMRQEQQKQQYQTIHQGPPLPPSVYPPSQGPYLPGPGYPVPLLSQPPENDSLGVVQYPGQYGQPPMSPSTNQQPVYPPYNIQAVRGSLPTASQGNMYSAAFPVIPTPVSTIHMGPPPPHQVGQVAPPGHFPLPVSVSNQTMSQSQQHPGVAALPVMENNRMALPLEQPSQHQPKEAELISFD</sequence>
<dbReference type="PANTHER" id="PTHR46275:SF1">
    <property type="entry name" value="HEPATOCYTE GROWTH FACTOR-REGULATED TYROSINE KINASE SUBSTRATE"/>
    <property type="match status" value="1"/>
</dbReference>
<dbReference type="Gene3D" id="3.30.40.10">
    <property type="entry name" value="Zinc/RING finger domain, C3HC4 (zinc finger)"/>
    <property type="match status" value="1"/>
</dbReference>
<evidence type="ECO:0000313" key="12">
    <source>
        <dbReference type="Proteomes" id="UP000694941"/>
    </source>
</evidence>
<dbReference type="PIRSF" id="PIRSF036956">
    <property type="entry name" value="Hrs_Vps27"/>
    <property type="match status" value="1"/>
</dbReference>
<dbReference type="PANTHER" id="PTHR46275">
    <property type="entry name" value="HEPATOCYTE GROWTH FACTOR-REGULATED TYROSINE KINASE SUBSTRATE"/>
    <property type="match status" value="1"/>
</dbReference>
<dbReference type="Gene3D" id="1.20.5.1940">
    <property type="match status" value="1"/>
</dbReference>
<dbReference type="InterPro" id="IPR024641">
    <property type="entry name" value="HRS_helical"/>
</dbReference>